<dbReference type="EMBL" id="FMYP01000041">
    <property type="protein sequence ID" value="SDC63763.1"/>
    <property type="molecule type" value="Genomic_DNA"/>
</dbReference>
<dbReference type="STRING" id="1640674.SAMN05216323_104121"/>
<dbReference type="PANTHER" id="PTHR43875">
    <property type="entry name" value="MALTODEXTRIN IMPORT ATP-BINDING PROTEIN MSMX"/>
    <property type="match status" value="1"/>
</dbReference>
<dbReference type="GO" id="GO:0016887">
    <property type="term" value="F:ATP hydrolysis activity"/>
    <property type="evidence" value="ECO:0007669"/>
    <property type="project" value="InterPro"/>
</dbReference>
<keyword evidence="3 8" id="KW-0500">Molybdenum</keyword>
<dbReference type="InterPro" id="IPR047641">
    <property type="entry name" value="ABC_transpr_MalK/UgpC-like"/>
</dbReference>
<evidence type="ECO:0000313" key="12">
    <source>
        <dbReference type="Proteomes" id="UP000199452"/>
    </source>
</evidence>
<accession>A0A1G6N7I9</accession>
<dbReference type="Pfam" id="PF03459">
    <property type="entry name" value="TOBE"/>
    <property type="match status" value="1"/>
</dbReference>
<dbReference type="OrthoDB" id="1114670at2"/>
<dbReference type="InterPro" id="IPR004606">
    <property type="entry name" value="Mop_domain"/>
</dbReference>
<dbReference type="Gene3D" id="2.40.50.100">
    <property type="match status" value="1"/>
</dbReference>
<dbReference type="PROSITE" id="PS51866">
    <property type="entry name" value="MOP"/>
    <property type="match status" value="1"/>
</dbReference>
<proteinExistence type="predicted"/>
<dbReference type="SUPFAM" id="SSF50331">
    <property type="entry name" value="MOP-like"/>
    <property type="match status" value="1"/>
</dbReference>
<keyword evidence="5 11" id="KW-0067">ATP-binding</keyword>
<dbReference type="GO" id="GO:0005524">
    <property type="term" value="F:ATP binding"/>
    <property type="evidence" value="ECO:0007669"/>
    <property type="project" value="UniProtKB-KW"/>
</dbReference>
<dbReference type="PROSITE" id="PS00211">
    <property type="entry name" value="ABC_TRANSPORTER_1"/>
    <property type="match status" value="1"/>
</dbReference>
<protein>
    <submittedName>
        <fullName evidence="11">Molybdate transport system ATP-binding protein/molybdate/tungstate transport system ATP-binding protein</fullName>
    </submittedName>
</protein>
<dbReference type="InterPro" id="IPR027417">
    <property type="entry name" value="P-loop_NTPase"/>
</dbReference>
<evidence type="ECO:0000259" key="10">
    <source>
        <dbReference type="PROSITE" id="PS51866"/>
    </source>
</evidence>
<evidence type="ECO:0000256" key="8">
    <source>
        <dbReference type="PROSITE-ProRule" id="PRU01213"/>
    </source>
</evidence>
<keyword evidence="12" id="KW-1185">Reference proteome</keyword>
<dbReference type="InterPro" id="IPR017871">
    <property type="entry name" value="ABC_transporter-like_CS"/>
</dbReference>
<evidence type="ECO:0000256" key="7">
    <source>
        <dbReference type="ARBA" id="ARBA00023136"/>
    </source>
</evidence>
<feature type="domain" description="Mop" evidence="10">
    <location>
        <begin position="287"/>
        <end position="351"/>
    </location>
</feature>
<feature type="domain" description="ABC transporter" evidence="9">
    <location>
        <begin position="2"/>
        <end position="230"/>
    </location>
</feature>
<evidence type="ECO:0000256" key="2">
    <source>
        <dbReference type="ARBA" id="ARBA00022475"/>
    </source>
</evidence>
<reference evidence="11 12" key="1">
    <citation type="submission" date="2016-09" db="EMBL/GenBank/DDBJ databases">
        <authorList>
            <person name="Capua I."/>
            <person name="De Benedictis P."/>
            <person name="Joannis T."/>
            <person name="Lombin L.H."/>
            <person name="Cattoli G."/>
        </authorList>
    </citation>
    <scope>NUCLEOTIDE SEQUENCE [LARGE SCALE GENOMIC DNA]</scope>
    <source>
        <strain evidence="11 12">A7P-90m</strain>
    </source>
</reference>
<dbReference type="GO" id="GO:0015689">
    <property type="term" value="P:molybdate ion transport"/>
    <property type="evidence" value="ECO:0007669"/>
    <property type="project" value="InterPro"/>
</dbReference>
<evidence type="ECO:0000256" key="3">
    <source>
        <dbReference type="ARBA" id="ARBA00022505"/>
    </source>
</evidence>
<keyword evidence="2" id="KW-1003">Cell membrane</keyword>
<name>A0A1G6N7I9_9BACT</name>
<dbReference type="InterPro" id="IPR005116">
    <property type="entry name" value="Transp-assoc_OB_typ1"/>
</dbReference>
<dbReference type="Pfam" id="PF00005">
    <property type="entry name" value="ABC_tran"/>
    <property type="match status" value="1"/>
</dbReference>
<dbReference type="InterPro" id="IPR003593">
    <property type="entry name" value="AAA+_ATPase"/>
</dbReference>
<dbReference type="InterPro" id="IPR008995">
    <property type="entry name" value="Mo/tungstate-bd_C_term_dom"/>
</dbReference>
<dbReference type="Gene3D" id="3.40.50.300">
    <property type="entry name" value="P-loop containing nucleotide triphosphate hydrolases"/>
    <property type="match status" value="1"/>
</dbReference>
<dbReference type="SUPFAM" id="SSF52540">
    <property type="entry name" value="P-loop containing nucleoside triphosphate hydrolases"/>
    <property type="match status" value="1"/>
</dbReference>
<sequence>MLTVKNLSAELGEFKLEGVSFEVPKGDYLVLLGPSGAGKSVVLEAIVGLVPITKGTIILNGRNIERESVQHRGVGLVFQDFAVFPHLTVRANIGYPLKAAGFSKVEAEEAINAVATKLAIVHLLHRKPDTLSGGELQRVAIARTLVLKPLILLLDEPLSSLDAQLRSEIRALLRQLNREGQTIVHVTHDYEEAISLAKNVAIIHKGVIVQTGNPKQVFQNPKSPFIAELTGVRNFFDVKVRSVTGSDLRHGVTPKGLDIKFYGGANGASGYILIDDKSIFLSVQQTDTSALNSIMGEVVEVIPSRIGCEVVVDAIEKIFVAVTSESLDHLGIVPGKSVWLAFKASSVRFIEG</sequence>
<dbReference type="InterPro" id="IPR003439">
    <property type="entry name" value="ABC_transporter-like_ATP-bd"/>
</dbReference>
<keyword evidence="4" id="KW-0547">Nucleotide-binding</keyword>
<dbReference type="PROSITE" id="PS50893">
    <property type="entry name" value="ABC_TRANSPORTER_2"/>
    <property type="match status" value="1"/>
</dbReference>
<evidence type="ECO:0000259" key="9">
    <source>
        <dbReference type="PROSITE" id="PS50893"/>
    </source>
</evidence>
<evidence type="ECO:0000256" key="5">
    <source>
        <dbReference type="ARBA" id="ARBA00022840"/>
    </source>
</evidence>
<dbReference type="AlphaFoldDB" id="A0A1G6N7I9"/>
<keyword evidence="7" id="KW-0472">Membrane</keyword>
<evidence type="ECO:0000256" key="4">
    <source>
        <dbReference type="ARBA" id="ARBA00022741"/>
    </source>
</evidence>
<keyword evidence="6" id="KW-1278">Translocase</keyword>
<dbReference type="SMART" id="SM00382">
    <property type="entry name" value="AAA"/>
    <property type="match status" value="1"/>
</dbReference>
<evidence type="ECO:0000313" key="11">
    <source>
        <dbReference type="EMBL" id="SDC63763.1"/>
    </source>
</evidence>
<dbReference type="PANTHER" id="PTHR43875:SF15">
    <property type="entry name" value="TREHALOSE IMPORT ATP-BINDING PROTEIN SUGC"/>
    <property type="match status" value="1"/>
</dbReference>
<dbReference type="GO" id="GO:0055052">
    <property type="term" value="C:ATP-binding cassette (ABC) transporter complex, substrate-binding subunit-containing"/>
    <property type="evidence" value="ECO:0007669"/>
    <property type="project" value="TreeGrafter"/>
</dbReference>
<gene>
    <name evidence="11" type="ORF">SAMN05216323_104121</name>
</gene>
<evidence type="ECO:0000256" key="1">
    <source>
        <dbReference type="ARBA" id="ARBA00022448"/>
    </source>
</evidence>
<dbReference type="Proteomes" id="UP000199452">
    <property type="component" value="Unassembled WGS sequence"/>
</dbReference>
<dbReference type="RefSeq" id="WP_092438997.1">
    <property type="nucleotide sequence ID" value="NZ_FMYP01000041.1"/>
</dbReference>
<organism evidence="11 12">
    <name type="scientific">Williamwhitmania taraxaci</name>
    <dbReference type="NCBI Taxonomy" id="1640674"/>
    <lineage>
        <taxon>Bacteria</taxon>
        <taxon>Pseudomonadati</taxon>
        <taxon>Bacteroidota</taxon>
        <taxon>Bacteroidia</taxon>
        <taxon>Bacteroidales</taxon>
        <taxon>Williamwhitmaniaceae</taxon>
        <taxon>Williamwhitmania</taxon>
    </lineage>
</organism>
<evidence type="ECO:0000256" key="6">
    <source>
        <dbReference type="ARBA" id="ARBA00022967"/>
    </source>
</evidence>
<keyword evidence="1" id="KW-0813">Transport</keyword>